<organism evidence="2 3">
    <name type="scientific">Durusdinium trenchii</name>
    <dbReference type="NCBI Taxonomy" id="1381693"/>
    <lineage>
        <taxon>Eukaryota</taxon>
        <taxon>Sar</taxon>
        <taxon>Alveolata</taxon>
        <taxon>Dinophyceae</taxon>
        <taxon>Suessiales</taxon>
        <taxon>Symbiodiniaceae</taxon>
        <taxon>Durusdinium</taxon>
    </lineage>
</organism>
<feature type="region of interest" description="Disordered" evidence="1">
    <location>
        <begin position="32"/>
        <end position="72"/>
    </location>
</feature>
<protein>
    <submittedName>
        <fullName evidence="2">Uncharacterized protein</fullName>
    </submittedName>
</protein>
<evidence type="ECO:0000313" key="2">
    <source>
        <dbReference type="EMBL" id="CAK9006289.1"/>
    </source>
</evidence>
<gene>
    <name evidence="2" type="ORF">CCMP2556_LOCUS8406</name>
</gene>
<accession>A0ABP0IW32</accession>
<dbReference type="EMBL" id="CAXAMN010003792">
    <property type="protein sequence ID" value="CAK9006289.1"/>
    <property type="molecule type" value="Genomic_DNA"/>
</dbReference>
<proteinExistence type="predicted"/>
<sequence length="107" mass="12040">MPHLLTLHTTKKHCPISRSGSFEVLLVVPPMKRPSSHDECPTTPTDRVRPSVFPSPKASQRRTIQPDLVDGKENTQSEEMVVLHLVWTRGFSFGRPWLASVLAGWGR</sequence>
<evidence type="ECO:0000313" key="3">
    <source>
        <dbReference type="Proteomes" id="UP001642484"/>
    </source>
</evidence>
<evidence type="ECO:0000256" key="1">
    <source>
        <dbReference type="SAM" id="MobiDB-lite"/>
    </source>
</evidence>
<dbReference type="Proteomes" id="UP001642484">
    <property type="component" value="Unassembled WGS sequence"/>
</dbReference>
<comment type="caution">
    <text evidence="2">The sequence shown here is derived from an EMBL/GenBank/DDBJ whole genome shotgun (WGS) entry which is preliminary data.</text>
</comment>
<reference evidence="2 3" key="1">
    <citation type="submission" date="2024-02" db="EMBL/GenBank/DDBJ databases">
        <authorList>
            <person name="Chen Y."/>
            <person name="Shah S."/>
            <person name="Dougan E. K."/>
            <person name="Thang M."/>
            <person name="Chan C."/>
        </authorList>
    </citation>
    <scope>NUCLEOTIDE SEQUENCE [LARGE SCALE GENOMIC DNA]</scope>
</reference>
<keyword evidence="3" id="KW-1185">Reference proteome</keyword>
<name>A0ABP0IW32_9DINO</name>